<dbReference type="GeneID" id="8249581"/>
<dbReference type="Gene3D" id="1.10.510.10">
    <property type="entry name" value="Transferase(Phosphotransferase) domain 1"/>
    <property type="match status" value="1"/>
</dbReference>
<dbReference type="GO" id="GO:0005952">
    <property type="term" value="C:cAMP-dependent protein kinase complex"/>
    <property type="evidence" value="ECO:0007669"/>
    <property type="project" value="TreeGrafter"/>
</dbReference>
<accession>C1EIR3</accession>
<dbReference type="Gene3D" id="3.30.200.20">
    <property type="entry name" value="Phosphorylase Kinase, domain 1"/>
    <property type="match status" value="1"/>
</dbReference>
<dbReference type="InParanoid" id="C1EIR3"/>
<dbReference type="Pfam" id="PF00069">
    <property type="entry name" value="Pkinase"/>
    <property type="match status" value="1"/>
</dbReference>
<dbReference type="EMBL" id="CP001334">
    <property type="protein sequence ID" value="ACO68058.1"/>
    <property type="molecule type" value="Genomic_DNA"/>
</dbReference>
<keyword evidence="2" id="KW-0597">Phosphoprotein</keyword>
<dbReference type="PROSITE" id="PS50011">
    <property type="entry name" value="PROTEIN_KINASE_DOM"/>
    <property type="match status" value="1"/>
</dbReference>
<protein>
    <recommendedName>
        <fullName evidence="9">Protein kinase domain-containing protein</fullName>
    </recommendedName>
</protein>
<dbReference type="PANTHER" id="PTHR24353:SF37">
    <property type="entry name" value="CAMP-DEPENDENT PROTEIN KINASE CATALYTIC SUBUNIT PRKX"/>
    <property type="match status" value="1"/>
</dbReference>
<dbReference type="eggNOG" id="KOG0616">
    <property type="taxonomic scope" value="Eukaryota"/>
</dbReference>
<reference evidence="10 11" key="1">
    <citation type="journal article" date="2009" name="Science">
        <title>Green evolution and dynamic adaptations revealed by genomes of the marine picoeukaryotes Micromonas.</title>
        <authorList>
            <person name="Worden A.Z."/>
            <person name="Lee J.H."/>
            <person name="Mock T."/>
            <person name="Rouze P."/>
            <person name="Simmons M.P."/>
            <person name="Aerts A.L."/>
            <person name="Allen A.E."/>
            <person name="Cuvelier M.L."/>
            <person name="Derelle E."/>
            <person name="Everett M.V."/>
            <person name="Foulon E."/>
            <person name="Grimwood J."/>
            <person name="Gundlach H."/>
            <person name="Henrissat B."/>
            <person name="Napoli C."/>
            <person name="McDonald S.M."/>
            <person name="Parker M.S."/>
            <person name="Rombauts S."/>
            <person name="Salamov A."/>
            <person name="Von Dassow P."/>
            <person name="Badger J.H."/>
            <person name="Coutinho P.M."/>
            <person name="Demir E."/>
            <person name="Dubchak I."/>
            <person name="Gentemann C."/>
            <person name="Eikrem W."/>
            <person name="Gready J.E."/>
            <person name="John U."/>
            <person name="Lanier W."/>
            <person name="Lindquist E.A."/>
            <person name="Lucas S."/>
            <person name="Mayer K.F."/>
            <person name="Moreau H."/>
            <person name="Not F."/>
            <person name="Otillar R."/>
            <person name="Panaud O."/>
            <person name="Pangilinan J."/>
            <person name="Paulsen I."/>
            <person name="Piegu B."/>
            <person name="Poliakov A."/>
            <person name="Robbens S."/>
            <person name="Schmutz J."/>
            <person name="Toulza E."/>
            <person name="Wyss T."/>
            <person name="Zelensky A."/>
            <person name="Zhou K."/>
            <person name="Armbrust E.V."/>
            <person name="Bhattacharya D."/>
            <person name="Goodenough U.W."/>
            <person name="Van de Peer Y."/>
            <person name="Grigoriev I.V."/>
        </authorList>
    </citation>
    <scope>NUCLEOTIDE SEQUENCE [LARGE SCALE GENOMIC DNA]</scope>
    <source>
        <strain evidence="11">RCC299 / NOUM17</strain>
    </source>
</reference>
<dbReference type="OrthoDB" id="63267at2759"/>
<comment type="similarity">
    <text evidence="8">Belongs to the protein kinase superfamily.</text>
</comment>
<dbReference type="FunFam" id="1.10.510.10:FF:000048">
    <property type="entry name" value="Protein kinase C"/>
    <property type="match status" value="1"/>
</dbReference>
<proteinExistence type="inferred from homology"/>
<keyword evidence="1 8" id="KW-0723">Serine/threonine-protein kinase</keyword>
<evidence type="ECO:0000256" key="8">
    <source>
        <dbReference type="RuleBase" id="RU000304"/>
    </source>
</evidence>
<dbReference type="PROSITE" id="PS00107">
    <property type="entry name" value="PROTEIN_KINASE_ATP"/>
    <property type="match status" value="1"/>
</dbReference>
<evidence type="ECO:0000313" key="11">
    <source>
        <dbReference type="Proteomes" id="UP000002009"/>
    </source>
</evidence>
<evidence type="ECO:0000313" key="10">
    <source>
        <dbReference type="EMBL" id="ACO68058.1"/>
    </source>
</evidence>
<evidence type="ECO:0000259" key="9">
    <source>
        <dbReference type="PROSITE" id="PS50011"/>
    </source>
</evidence>
<gene>
    <name evidence="10" type="ORF">MICPUN_89099</name>
</gene>
<keyword evidence="6 7" id="KW-0067">ATP-binding</keyword>
<keyword evidence="3" id="KW-0808">Transferase</keyword>
<dbReference type="InterPro" id="IPR000719">
    <property type="entry name" value="Prot_kinase_dom"/>
</dbReference>
<keyword evidence="4 7" id="KW-0547">Nucleotide-binding</keyword>
<dbReference type="SUPFAM" id="SSF56112">
    <property type="entry name" value="Protein kinase-like (PK-like)"/>
    <property type="match status" value="1"/>
</dbReference>
<evidence type="ECO:0000256" key="5">
    <source>
        <dbReference type="ARBA" id="ARBA00022777"/>
    </source>
</evidence>
<dbReference type="InterPro" id="IPR008271">
    <property type="entry name" value="Ser/Thr_kinase_AS"/>
</dbReference>
<feature type="domain" description="Protein kinase" evidence="9">
    <location>
        <begin position="4"/>
        <end position="261"/>
    </location>
</feature>
<feature type="binding site" evidence="7">
    <location>
        <position position="33"/>
    </location>
    <ligand>
        <name>ATP</name>
        <dbReference type="ChEBI" id="CHEBI:30616"/>
    </ligand>
</feature>
<dbReference type="PROSITE" id="PS00108">
    <property type="entry name" value="PROTEIN_KINASE_ST"/>
    <property type="match status" value="1"/>
</dbReference>
<organism evidence="10 11">
    <name type="scientific">Micromonas commoda (strain RCC299 / NOUM17 / CCMP2709)</name>
    <name type="common">Picoplanktonic green alga</name>
    <dbReference type="NCBI Taxonomy" id="296587"/>
    <lineage>
        <taxon>Eukaryota</taxon>
        <taxon>Viridiplantae</taxon>
        <taxon>Chlorophyta</taxon>
        <taxon>Mamiellophyceae</taxon>
        <taxon>Mamiellales</taxon>
        <taxon>Mamiellaceae</taxon>
        <taxon>Micromonas</taxon>
    </lineage>
</organism>
<name>C1EIR3_MICCC</name>
<dbReference type="OMA" id="NDPFFDW"/>
<evidence type="ECO:0000256" key="4">
    <source>
        <dbReference type="ARBA" id="ARBA00022741"/>
    </source>
</evidence>
<dbReference type="AlphaFoldDB" id="C1EIR3"/>
<dbReference type="PANTHER" id="PTHR24353">
    <property type="entry name" value="CYCLIC NUCLEOTIDE-DEPENDENT PROTEIN KINASE"/>
    <property type="match status" value="1"/>
</dbReference>
<dbReference type="InterPro" id="IPR017441">
    <property type="entry name" value="Protein_kinase_ATP_BS"/>
</dbReference>
<dbReference type="Proteomes" id="UP000002009">
    <property type="component" value="Chromosome 16"/>
</dbReference>
<dbReference type="SMART" id="SM00220">
    <property type="entry name" value="S_TKc"/>
    <property type="match status" value="1"/>
</dbReference>
<sequence length="327" mass="35436">MDHLAWGRCIGAGTFGRVSFATHLPTGTHCAVKTLLKSEILRTGQLAHAKSELSTLAACSGHPLIVRLLGWAQDAAAVYLVMSFAHGGEVFTHLRACGRFDEARARHYASEIACALSHLHAVHGVAYRDLKPENLLLDAHGHCVLADFGFAKRLTPNEPKTYTLCGTPDYLAPEIITRVGHAFAVDWWALGVLIYEMLVGAPPFAAQSVRETYALALEGGANVRFPSNLRLNGSSDLVRGLLRVDASDRFGADDVVAAAWFASVDWSKTARGESRPPWTPPGERVDECPTSAYPSEVQTPAKMSGALVPCQPRGLTRDELALFDDFF</sequence>
<evidence type="ECO:0000256" key="6">
    <source>
        <dbReference type="ARBA" id="ARBA00022840"/>
    </source>
</evidence>
<dbReference type="InterPro" id="IPR011009">
    <property type="entry name" value="Kinase-like_dom_sf"/>
</dbReference>
<keyword evidence="11" id="KW-1185">Reference proteome</keyword>
<evidence type="ECO:0000256" key="1">
    <source>
        <dbReference type="ARBA" id="ARBA00022527"/>
    </source>
</evidence>
<evidence type="ECO:0000256" key="2">
    <source>
        <dbReference type="ARBA" id="ARBA00022553"/>
    </source>
</evidence>
<evidence type="ECO:0000256" key="3">
    <source>
        <dbReference type="ARBA" id="ARBA00022679"/>
    </source>
</evidence>
<evidence type="ECO:0000256" key="7">
    <source>
        <dbReference type="PROSITE-ProRule" id="PRU10141"/>
    </source>
</evidence>
<dbReference type="RefSeq" id="XP_002506800.1">
    <property type="nucleotide sequence ID" value="XM_002506754.1"/>
</dbReference>
<dbReference type="GO" id="GO:0005524">
    <property type="term" value="F:ATP binding"/>
    <property type="evidence" value="ECO:0007669"/>
    <property type="project" value="UniProtKB-UniRule"/>
</dbReference>
<dbReference type="GO" id="GO:0004691">
    <property type="term" value="F:cAMP-dependent protein kinase activity"/>
    <property type="evidence" value="ECO:0007669"/>
    <property type="project" value="TreeGrafter"/>
</dbReference>
<keyword evidence="5" id="KW-0418">Kinase</keyword>
<dbReference type="STRING" id="296587.C1EIR3"/>
<dbReference type="KEGG" id="mis:MICPUN_89099"/>